<keyword evidence="3" id="KW-1185">Reference proteome</keyword>
<proteinExistence type="predicted"/>
<name>A0ABV7S4V6_9ACTN</name>
<dbReference type="Proteomes" id="UP001595701">
    <property type="component" value="Unassembled WGS sequence"/>
</dbReference>
<evidence type="ECO:0000313" key="3">
    <source>
        <dbReference type="Proteomes" id="UP001595701"/>
    </source>
</evidence>
<comment type="caution">
    <text evidence="2">The sequence shown here is derived from an EMBL/GenBank/DDBJ whole genome shotgun (WGS) entry which is preliminary data.</text>
</comment>
<feature type="domain" description="UspA" evidence="1">
    <location>
        <begin position="7"/>
        <end position="42"/>
    </location>
</feature>
<evidence type="ECO:0000259" key="1">
    <source>
        <dbReference type="Pfam" id="PF00582"/>
    </source>
</evidence>
<reference evidence="3" key="1">
    <citation type="journal article" date="2019" name="Int. J. Syst. Evol. Microbiol.">
        <title>The Global Catalogue of Microorganisms (GCM) 10K type strain sequencing project: providing services to taxonomists for standard genome sequencing and annotation.</title>
        <authorList>
            <consortium name="The Broad Institute Genomics Platform"/>
            <consortium name="The Broad Institute Genome Sequencing Center for Infectious Disease"/>
            <person name="Wu L."/>
            <person name="Ma J."/>
        </authorList>
    </citation>
    <scope>NUCLEOTIDE SEQUENCE [LARGE SCALE GENOMIC DNA]</scope>
    <source>
        <strain evidence="3">CGMCC 4.7035</strain>
    </source>
</reference>
<dbReference type="Pfam" id="PF00582">
    <property type="entry name" value="Usp"/>
    <property type="match status" value="1"/>
</dbReference>
<sequence>MTGEDNLLVVGARRRGDRFGLQPGRVDHTVLHHSLCPLAVVPQRV</sequence>
<dbReference type="Gene3D" id="3.40.50.620">
    <property type="entry name" value="HUPs"/>
    <property type="match status" value="1"/>
</dbReference>
<dbReference type="EMBL" id="JBHRWR010000002">
    <property type="protein sequence ID" value="MFC3571989.1"/>
    <property type="molecule type" value="Genomic_DNA"/>
</dbReference>
<dbReference type="RefSeq" id="WP_386275567.1">
    <property type="nucleotide sequence ID" value="NZ_JBHRWR010000002.1"/>
</dbReference>
<gene>
    <name evidence="2" type="ORF">ACFOZ0_01510</name>
</gene>
<organism evidence="2 3">
    <name type="scientific">Streptomyces yaanensis</name>
    <dbReference type="NCBI Taxonomy" id="1142239"/>
    <lineage>
        <taxon>Bacteria</taxon>
        <taxon>Bacillati</taxon>
        <taxon>Actinomycetota</taxon>
        <taxon>Actinomycetes</taxon>
        <taxon>Kitasatosporales</taxon>
        <taxon>Streptomycetaceae</taxon>
        <taxon>Streptomyces</taxon>
    </lineage>
</organism>
<protein>
    <submittedName>
        <fullName evidence="2">Universal stress protein</fullName>
    </submittedName>
</protein>
<evidence type="ECO:0000313" key="2">
    <source>
        <dbReference type="EMBL" id="MFC3571989.1"/>
    </source>
</evidence>
<dbReference type="InterPro" id="IPR014729">
    <property type="entry name" value="Rossmann-like_a/b/a_fold"/>
</dbReference>
<dbReference type="SUPFAM" id="SSF52402">
    <property type="entry name" value="Adenine nucleotide alpha hydrolases-like"/>
    <property type="match status" value="1"/>
</dbReference>
<dbReference type="InterPro" id="IPR006016">
    <property type="entry name" value="UspA"/>
</dbReference>
<accession>A0ABV7S4V6</accession>